<dbReference type="STRING" id="995062.SAMN04489718_3575"/>
<dbReference type="RefSeq" id="WP_092525762.1">
    <property type="nucleotide sequence ID" value="NZ_FNKO01000002.1"/>
</dbReference>
<proteinExistence type="predicted"/>
<name>A0A1H1GD91_9ACTN</name>
<keyword evidence="3" id="KW-1185">Reference proteome</keyword>
<sequence>MTALARVTTTQLQGYGELLQRNAEYFGKIEEYTNQTASDTSGFTGVMAALIPVVEGVTTLYSETLQLAKSRLTQVREELDKTAEEYEEREQKIKVMLDKISSELDGMRV</sequence>
<accession>A0A1H1GD91</accession>
<feature type="coiled-coil region" evidence="1">
    <location>
        <begin position="65"/>
        <end position="103"/>
    </location>
</feature>
<dbReference type="OrthoDB" id="3696880at2"/>
<keyword evidence="1" id="KW-0175">Coiled coil</keyword>
<gene>
    <name evidence="2" type="ORF">SAMN04489718_3575</name>
</gene>
<dbReference type="AlphaFoldDB" id="A0A1H1GD91"/>
<organism evidence="2 3">
    <name type="scientific">Actinopolyspora saharensis</name>
    <dbReference type="NCBI Taxonomy" id="995062"/>
    <lineage>
        <taxon>Bacteria</taxon>
        <taxon>Bacillati</taxon>
        <taxon>Actinomycetota</taxon>
        <taxon>Actinomycetes</taxon>
        <taxon>Actinopolysporales</taxon>
        <taxon>Actinopolysporaceae</taxon>
        <taxon>Actinopolyspora</taxon>
    </lineage>
</organism>
<protein>
    <recommendedName>
        <fullName evidence="4">Excreted virulence factor EspC, type VII ESX diderm</fullName>
    </recommendedName>
</protein>
<evidence type="ECO:0008006" key="4">
    <source>
        <dbReference type="Google" id="ProtNLM"/>
    </source>
</evidence>
<reference evidence="3" key="1">
    <citation type="submission" date="2016-10" db="EMBL/GenBank/DDBJ databases">
        <authorList>
            <person name="Varghese N."/>
            <person name="Submissions S."/>
        </authorList>
    </citation>
    <scope>NUCLEOTIDE SEQUENCE [LARGE SCALE GENOMIC DNA]</scope>
    <source>
        <strain evidence="3">DSM 45459</strain>
    </source>
</reference>
<dbReference type="Proteomes" id="UP000199301">
    <property type="component" value="Unassembled WGS sequence"/>
</dbReference>
<evidence type="ECO:0000256" key="1">
    <source>
        <dbReference type="SAM" id="Coils"/>
    </source>
</evidence>
<evidence type="ECO:0000313" key="3">
    <source>
        <dbReference type="Proteomes" id="UP000199301"/>
    </source>
</evidence>
<evidence type="ECO:0000313" key="2">
    <source>
        <dbReference type="EMBL" id="SDR11069.1"/>
    </source>
</evidence>
<dbReference type="EMBL" id="FNKO01000002">
    <property type="protein sequence ID" value="SDR11069.1"/>
    <property type="molecule type" value="Genomic_DNA"/>
</dbReference>